<accession>A0A9W9TK51</accession>
<comment type="similarity">
    <text evidence="1 7">Belongs to the glycosyl hydrolase 12 (cellulase H) family.</text>
</comment>
<evidence type="ECO:0000256" key="6">
    <source>
        <dbReference type="ARBA" id="ARBA00043018"/>
    </source>
</evidence>
<comment type="caution">
    <text evidence="10">The sequence shown here is derived from an EMBL/GenBank/DDBJ whole genome shotgun (WGS) entry which is preliminary data.</text>
</comment>
<dbReference type="GO" id="GO:0000272">
    <property type="term" value="P:polysaccharide catabolic process"/>
    <property type="evidence" value="ECO:0007669"/>
    <property type="project" value="UniProtKB-KW"/>
</dbReference>
<dbReference type="Pfam" id="PF01670">
    <property type="entry name" value="Glyco_hydro_12"/>
    <property type="match status" value="1"/>
</dbReference>
<proteinExistence type="inferred from homology"/>
<dbReference type="OrthoDB" id="89349at2759"/>
<evidence type="ECO:0000256" key="2">
    <source>
        <dbReference type="ARBA" id="ARBA00022729"/>
    </source>
</evidence>
<feature type="compositionally biased region" description="Gly residues" evidence="8">
    <location>
        <begin position="48"/>
        <end position="71"/>
    </location>
</feature>
<comment type="catalytic activity">
    <reaction evidence="3">
        <text>xyloglucan + H2O = xyloglucan oligosaccharides.</text>
        <dbReference type="EC" id="3.2.1.151"/>
    </reaction>
</comment>
<dbReference type="AlphaFoldDB" id="A0A9W9TK51"/>
<sequence length="346" mass="36888">MAFRLLVNTSLLAIPIGGAIGTLLGIDASRSAAGKPPLFTGDSNSNVGSGGSGGGSSGGGDSTGGGSGGHGTTTNDGVTNTEYCYKAYGISPPSDGNHYTLNPNQWGVTGDTTPTSFLCMNVTTFNNETYATKQTAPAFSATWQYPQGPETQPVHAYPNINLDDVVPVSLDSVQEINLDFTWTYNVGNTPALTSPPGLLENDNPQDLVTNVAFDMFFDADKQTATNSSTAKHEVMVWFAMIGLGAQPIAYNNNHPTHTMEVDGVEFDLFAGTNGEGQNVFTWKTSTNRENFTGDIYPLIEYLYEQDGDKYPSKTDYMGVFQFGSEAYSASDNVTFSVPKLTIDIKT</sequence>
<evidence type="ECO:0000256" key="9">
    <source>
        <dbReference type="SAM" id="SignalP"/>
    </source>
</evidence>
<dbReference type="PANTHER" id="PTHR34002">
    <property type="entry name" value="BLR1656 PROTEIN"/>
    <property type="match status" value="1"/>
</dbReference>
<dbReference type="RefSeq" id="XP_058329104.1">
    <property type="nucleotide sequence ID" value="XM_058476214.1"/>
</dbReference>
<protein>
    <recommendedName>
        <fullName evidence="4">xyloglucan-specific endo-beta-1,4-glucanase</fullName>
        <ecNumber evidence="4">3.2.1.151</ecNumber>
    </recommendedName>
    <alternativeName>
        <fullName evidence="5">Xyloglucanase A</fullName>
    </alternativeName>
    <alternativeName>
        <fullName evidence="6">Xyloglucanendohydrolase A</fullName>
    </alternativeName>
</protein>
<dbReference type="InterPro" id="IPR013319">
    <property type="entry name" value="GH11/12"/>
</dbReference>
<feature type="chain" id="PRO_5040815359" description="xyloglucan-specific endo-beta-1,4-glucanase" evidence="9">
    <location>
        <begin position="22"/>
        <end position="346"/>
    </location>
</feature>
<feature type="region of interest" description="Disordered" evidence="8">
    <location>
        <begin position="37"/>
        <end position="76"/>
    </location>
</feature>
<dbReference type="EMBL" id="JAPQKS010000005">
    <property type="protein sequence ID" value="KAJ5225693.1"/>
    <property type="molecule type" value="Genomic_DNA"/>
</dbReference>
<keyword evidence="7" id="KW-0378">Hydrolase</keyword>
<dbReference type="InterPro" id="IPR013320">
    <property type="entry name" value="ConA-like_dom_sf"/>
</dbReference>
<keyword evidence="2 9" id="KW-0732">Signal</keyword>
<keyword evidence="7" id="KW-0326">Glycosidase</keyword>
<evidence type="ECO:0000256" key="7">
    <source>
        <dbReference type="RuleBase" id="RU361163"/>
    </source>
</evidence>
<dbReference type="EC" id="3.2.1.151" evidence="4"/>
<organism evidence="10 11">
    <name type="scientific">Penicillium chermesinum</name>
    <dbReference type="NCBI Taxonomy" id="63820"/>
    <lineage>
        <taxon>Eukaryota</taxon>
        <taxon>Fungi</taxon>
        <taxon>Dikarya</taxon>
        <taxon>Ascomycota</taxon>
        <taxon>Pezizomycotina</taxon>
        <taxon>Eurotiomycetes</taxon>
        <taxon>Eurotiomycetidae</taxon>
        <taxon>Eurotiales</taxon>
        <taxon>Aspergillaceae</taxon>
        <taxon>Penicillium</taxon>
    </lineage>
</organism>
<dbReference type="GO" id="GO:0008810">
    <property type="term" value="F:cellulase activity"/>
    <property type="evidence" value="ECO:0007669"/>
    <property type="project" value="InterPro"/>
</dbReference>
<evidence type="ECO:0000313" key="10">
    <source>
        <dbReference type="EMBL" id="KAJ5225693.1"/>
    </source>
</evidence>
<evidence type="ECO:0000256" key="5">
    <source>
        <dbReference type="ARBA" id="ARBA00041304"/>
    </source>
</evidence>
<dbReference type="Proteomes" id="UP001150941">
    <property type="component" value="Unassembled WGS sequence"/>
</dbReference>
<evidence type="ECO:0000256" key="3">
    <source>
        <dbReference type="ARBA" id="ARBA00037012"/>
    </source>
</evidence>
<reference evidence="10" key="2">
    <citation type="journal article" date="2023" name="IMA Fungus">
        <title>Comparative genomic study of the Penicillium genus elucidates a diverse pangenome and 15 lateral gene transfer events.</title>
        <authorList>
            <person name="Petersen C."/>
            <person name="Sorensen T."/>
            <person name="Nielsen M.R."/>
            <person name="Sondergaard T.E."/>
            <person name="Sorensen J.L."/>
            <person name="Fitzpatrick D.A."/>
            <person name="Frisvad J.C."/>
            <person name="Nielsen K.L."/>
        </authorList>
    </citation>
    <scope>NUCLEOTIDE SEQUENCE</scope>
    <source>
        <strain evidence="10">IBT 19713</strain>
    </source>
</reference>
<feature type="signal peptide" evidence="9">
    <location>
        <begin position="1"/>
        <end position="21"/>
    </location>
</feature>
<evidence type="ECO:0000313" key="11">
    <source>
        <dbReference type="Proteomes" id="UP001150941"/>
    </source>
</evidence>
<reference evidence="10" key="1">
    <citation type="submission" date="2022-11" db="EMBL/GenBank/DDBJ databases">
        <authorList>
            <person name="Petersen C."/>
        </authorList>
    </citation>
    <scope>NUCLEOTIDE SEQUENCE</scope>
    <source>
        <strain evidence="10">IBT 19713</strain>
    </source>
</reference>
<gene>
    <name evidence="10" type="ORF">N7468_006918</name>
</gene>
<evidence type="ECO:0000256" key="1">
    <source>
        <dbReference type="ARBA" id="ARBA00005519"/>
    </source>
</evidence>
<keyword evidence="7" id="KW-0624">Polysaccharide degradation</keyword>
<evidence type="ECO:0000256" key="4">
    <source>
        <dbReference type="ARBA" id="ARBA00038882"/>
    </source>
</evidence>
<keyword evidence="7" id="KW-0119">Carbohydrate metabolism</keyword>
<dbReference type="GeneID" id="83203517"/>
<dbReference type="PANTHER" id="PTHR34002:SF9">
    <property type="entry name" value="XYLOGLUCAN-SPECIFIC ENDO-BETA-1,4-GLUCANASE A"/>
    <property type="match status" value="1"/>
</dbReference>
<name>A0A9W9TK51_9EURO</name>
<dbReference type="InterPro" id="IPR002594">
    <property type="entry name" value="GH12"/>
</dbReference>
<evidence type="ECO:0000256" key="8">
    <source>
        <dbReference type="SAM" id="MobiDB-lite"/>
    </source>
</evidence>
<dbReference type="SUPFAM" id="SSF49899">
    <property type="entry name" value="Concanavalin A-like lectins/glucanases"/>
    <property type="match status" value="1"/>
</dbReference>
<keyword evidence="11" id="KW-1185">Reference proteome</keyword>
<dbReference type="GO" id="GO:0033946">
    <property type="term" value="F:xyloglucan-specific endo-beta-1,4-glucanase activity"/>
    <property type="evidence" value="ECO:0007669"/>
    <property type="project" value="UniProtKB-EC"/>
</dbReference>
<dbReference type="Gene3D" id="2.60.120.180">
    <property type="match status" value="1"/>
</dbReference>